<evidence type="ECO:0000256" key="5">
    <source>
        <dbReference type="ARBA" id="ARBA00022692"/>
    </source>
</evidence>
<feature type="transmembrane region" description="Helical" evidence="14">
    <location>
        <begin position="623"/>
        <end position="643"/>
    </location>
</feature>
<dbReference type="InterPro" id="IPR045175">
    <property type="entry name" value="M28_fam"/>
</dbReference>
<dbReference type="GO" id="GO:0008235">
    <property type="term" value="F:metalloexopeptidase activity"/>
    <property type="evidence" value="ECO:0007669"/>
    <property type="project" value="InterPro"/>
</dbReference>
<dbReference type="OrthoDB" id="76293at2759"/>
<dbReference type="InterPro" id="IPR007484">
    <property type="entry name" value="Peptidase_M28"/>
</dbReference>
<evidence type="ECO:0000256" key="8">
    <source>
        <dbReference type="ARBA" id="ARBA00022824"/>
    </source>
</evidence>
<dbReference type="PANTHER" id="PTHR12147">
    <property type="entry name" value="METALLOPEPTIDASE M28 FAMILY MEMBER"/>
    <property type="match status" value="1"/>
</dbReference>
<keyword evidence="12 14" id="KW-0472">Membrane</keyword>
<keyword evidence="8" id="KW-0256">Endoplasmic reticulum</keyword>
<dbReference type="SUPFAM" id="SSF53187">
    <property type="entry name" value="Zn-dependent exopeptidases"/>
    <property type="match status" value="1"/>
</dbReference>
<evidence type="ECO:0000256" key="9">
    <source>
        <dbReference type="ARBA" id="ARBA00022833"/>
    </source>
</evidence>
<feature type="domain" description="Peptidase M28" evidence="15">
    <location>
        <begin position="138"/>
        <end position="321"/>
    </location>
</feature>
<dbReference type="InterPro" id="IPR053973">
    <property type="entry name" value="ERMP1-like_C"/>
</dbReference>
<evidence type="ECO:0000256" key="6">
    <source>
        <dbReference type="ARBA" id="ARBA00022723"/>
    </source>
</evidence>
<name>A0A9D4ZTS2_PEA</name>
<evidence type="ECO:0000259" key="15">
    <source>
        <dbReference type="Pfam" id="PF04389"/>
    </source>
</evidence>
<comment type="similarity">
    <text evidence="3">Belongs to the peptidase M28 family.</text>
</comment>
<keyword evidence="10 14" id="KW-1133">Transmembrane helix</keyword>
<evidence type="ECO:0000256" key="10">
    <source>
        <dbReference type="ARBA" id="ARBA00022989"/>
    </source>
</evidence>
<evidence type="ECO:0000256" key="12">
    <source>
        <dbReference type="ARBA" id="ARBA00023136"/>
    </source>
</evidence>
<dbReference type="Gramene" id="Psat07G0196700-T1">
    <property type="protein sequence ID" value="KAI5385177.1"/>
    <property type="gene ID" value="KIW84_071967"/>
</dbReference>
<evidence type="ECO:0000256" key="14">
    <source>
        <dbReference type="SAM" id="Phobius"/>
    </source>
</evidence>
<evidence type="ECO:0000256" key="2">
    <source>
        <dbReference type="ARBA" id="ARBA00004477"/>
    </source>
</evidence>
<organism evidence="17 18">
    <name type="scientific">Pisum sativum</name>
    <name type="common">Garden pea</name>
    <name type="synonym">Lathyrus oleraceus</name>
    <dbReference type="NCBI Taxonomy" id="3888"/>
    <lineage>
        <taxon>Eukaryota</taxon>
        <taxon>Viridiplantae</taxon>
        <taxon>Streptophyta</taxon>
        <taxon>Embryophyta</taxon>
        <taxon>Tracheophyta</taxon>
        <taxon>Spermatophyta</taxon>
        <taxon>Magnoliopsida</taxon>
        <taxon>eudicotyledons</taxon>
        <taxon>Gunneridae</taxon>
        <taxon>Pentapetalae</taxon>
        <taxon>rosids</taxon>
        <taxon>fabids</taxon>
        <taxon>Fabales</taxon>
        <taxon>Fabaceae</taxon>
        <taxon>Papilionoideae</taxon>
        <taxon>50 kb inversion clade</taxon>
        <taxon>NPAAA clade</taxon>
        <taxon>Hologalegina</taxon>
        <taxon>IRL clade</taxon>
        <taxon>Fabeae</taxon>
        <taxon>Lathyrus</taxon>
    </lineage>
</organism>
<keyword evidence="4" id="KW-0645">Protease</keyword>
<feature type="transmembrane region" description="Helical" evidence="14">
    <location>
        <begin position="544"/>
        <end position="570"/>
    </location>
</feature>
<evidence type="ECO:0000259" key="16">
    <source>
        <dbReference type="Pfam" id="PF22248"/>
    </source>
</evidence>
<evidence type="ECO:0000256" key="11">
    <source>
        <dbReference type="ARBA" id="ARBA00023049"/>
    </source>
</evidence>
<sequence>MAFGFGSSDDVSGFKFLFLMALIYGLISMLTYSVIHMKFINPLLIDAPLDRFSEARAVEHVRMLSQEIDGRHEGRPGLKKAALYIKGELELIKDRATSNVRIEIEESTVSGSFNMNFLRHHIALGYRNHTNILMRISSLESKDTDPSVLVNAHFDSPLGSPGAGDCGSCVASMLEIARLIVDSGSALRRPVIFLFNGAEELFMLGSHGFMKTNKWHDTIGAFINVEASGTGGPDLVCQSGPSSWPSNIYAEAAMYPMATSAAQDVFPIIPGDTDYRIFSEDYGDIPGLDIIFLLGGYFYHTSYDTLEQFLPGSIQARGENLFGIIKAFTNSSKLQNKYQTNYSEVRASLFNEERAVFFDFLSWFMIFYSKRVAKVLHSIPIFLFLVMSFTRGRSHSWFATLCDFVKGFLFHAAGMILAVVVPVAFSLLRLLFSSQTMNWFAHPFLAFMMFIPCGLVGLIIPRILWRSFPLSQDVAIVKRSKEALSDEARFWGAFAFYAVLTLAYLAAGLSGGFVTFFASASMLPSWISFCLSVKSFGRRSFRSTMFYILPLVPCLAYAVYFGGFLAQFLIEKMGMMGSLPLPYGHYVPDIIVAAVIGLVTGWSVGPLIPICGHWLARSSIVRFLLHLSVLALALSSQFFPYSMSAPKRIVFQHTFRTSGSSQITESTYDFSVLDSNSLQFLFKHSPEAAEILNVTSEFSFESASRSNRHDWMVLFPVSSLFSNSLKFPANEDDILKQYQFFPTLFVQNTSSNSEKGHRRIHLDLYLGSLEEIWVTVLNITGPLSSWSFADNALPGTEAYGGGPPSYILRLSGPSDRNWSFWLEANSSEALRVEVSVLDQKLVDPAKILKSVFPDWVDVVAYSSFISSYTF</sequence>
<evidence type="ECO:0000256" key="4">
    <source>
        <dbReference type="ARBA" id="ARBA00022670"/>
    </source>
</evidence>
<keyword evidence="11" id="KW-0482">Metalloprotease</keyword>
<reference evidence="17 18" key="1">
    <citation type="journal article" date="2022" name="Nat. Genet.">
        <title>Improved pea reference genome and pan-genome highlight genomic features and evolutionary characteristics.</title>
        <authorList>
            <person name="Yang T."/>
            <person name="Liu R."/>
            <person name="Luo Y."/>
            <person name="Hu S."/>
            <person name="Wang D."/>
            <person name="Wang C."/>
            <person name="Pandey M.K."/>
            <person name="Ge S."/>
            <person name="Xu Q."/>
            <person name="Li N."/>
            <person name="Li G."/>
            <person name="Huang Y."/>
            <person name="Saxena R.K."/>
            <person name="Ji Y."/>
            <person name="Li M."/>
            <person name="Yan X."/>
            <person name="He Y."/>
            <person name="Liu Y."/>
            <person name="Wang X."/>
            <person name="Xiang C."/>
            <person name="Varshney R.K."/>
            <person name="Ding H."/>
            <person name="Gao S."/>
            <person name="Zong X."/>
        </authorList>
    </citation>
    <scope>NUCLEOTIDE SEQUENCE [LARGE SCALE GENOMIC DNA]</scope>
    <source>
        <strain evidence="17 18">cv. Zhongwan 6</strain>
    </source>
</reference>
<evidence type="ECO:0000256" key="13">
    <source>
        <dbReference type="ARBA" id="ARBA00023180"/>
    </source>
</evidence>
<proteinExistence type="inferred from homology"/>
<dbReference type="FunFam" id="3.40.630.10:FF:000008">
    <property type="entry name" value="Endoplasmic reticulum metallopeptidase 1"/>
    <property type="match status" value="1"/>
</dbReference>
<evidence type="ECO:0000256" key="3">
    <source>
        <dbReference type="ARBA" id="ARBA00010918"/>
    </source>
</evidence>
<keyword evidence="7" id="KW-0378">Hydrolase</keyword>
<dbReference type="AlphaFoldDB" id="A0A9D4ZTS2"/>
<dbReference type="PANTHER" id="PTHR12147:SF22">
    <property type="entry name" value="ENDOPLASMIC RETICULUM METALLOPEPTIDASE 1"/>
    <property type="match status" value="1"/>
</dbReference>
<dbReference type="GO" id="GO:0046872">
    <property type="term" value="F:metal ion binding"/>
    <property type="evidence" value="ECO:0007669"/>
    <property type="project" value="UniProtKB-KW"/>
</dbReference>
<keyword evidence="9" id="KW-0862">Zinc</keyword>
<keyword evidence="6" id="KW-0479">Metal-binding</keyword>
<feature type="domain" description="Endoplasmic reticulum metallopeptidase 1-like C-terminal" evidence="16">
    <location>
        <begin position="645"/>
        <end position="868"/>
    </location>
</feature>
<evidence type="ECO:0000256" key="1">
    <source>
        <dbReference type="ARBA" id="ARBA00001947"/>
    </source>
</evidence>
<dbReference type="Pfam" id="PF04389">
    <property type="entry name" value="Peptidase_M28"/>
    <property type="match status" value="1"/>
</dbReference>
<dbReference type="Gene3D" id="3.40.630.10">
    <property type="entry name" value="Zn peptidases"/>
    <property type="match status" value="1"/>
</dbReference>
<evidence type="ECO:0000313" key="17">
    <source>
        <dbReference type="EMBL" id="KAI5385177.1"/>
    </source>
</evidence>
<comment type="subcellular location">
    <subcellularLocation>
        <location evidence="2">Endoplasmic reticulum membrane</location>
        <topology evidence="2">Multi-pass membrane protein</topology>
    </subcellularLocation>
</comment>
<keyword evidence="18" id="KW-1185">Reference proteome</keyword>
<dbReference type="EMBL" id="JAMSHJ010000007">
    <property type="protein sequence ID" value="KAI5385177.1"/>
    <property type="molecule type" value="Genomic_DNA"/>
</dbReference>
<dbReference type="GO" id="GO:0005789">
    <property type="term" value="C:endoplasmic reticulum membrane"/>
    <property type="evidence" value="ECO:0007669"/>
    <property type="project" value="UniProtKB-SubCell"/>
</dbReference>
<feature type="transmembrane region" description="Helical" evidence="14">
    <location>
        <begin position="372"/>
        <end position="389"/>
    </location>
</feature>
<dbReference type="GO" id="GO:0006508">
    <property type="term" value="P:proteolysis"/>
    <property type="evidence" value="ECO:0007669"/>
    <property type="project" value="UniProtKB-KW"/>
</dbReference>
<feature type="transmembrane region" description="Helical" evidence="14">
    <location>
        <begin position="16"/>
        <end position="35"/>
    </location>
</feature>
<keyword evidence="13" id="KW-0325">Glycoprotein</keyword>
<keyword evidence="5 14" id="KW-0812">Transmembrane</keyword>
<evidence type="ECO:0000313" key="18">
    <source>
        <dbReference type="Proteomes" id="UP001058974"/>
    </source>
</evidence>
<comment type="caution">
    <text evidence="17">The sequence shown here is derived from an EMBL/GenBank/DDBJ whole genome shotgun (WGS) entry which is preliminary data.</text>
</comment>
<comment type="cofactor">
    <cofactor evidence="1">
        <name>Zn(2+)</name>
        <dbReference type="ChEBI" id="CHEBI:29105"/>
    </cofactor>
</comment>
<dbReference type="Gramene" id="Psat7g077720.1">
    <property type="protein sequence ID" value="Psat7g077720.1.cds"/>
    <property type="gene ID" value="Psat7g077720"/>
</dbReference>
<dbReference type="CDD" id="cd03875">
    <property type="entry name" value="M28_Fxna_like"/>
    <property type="match status" value="1"/>
</dbReference>
<feature type="transmembrane region" description="Helical" evidence="14">
    <location>
        <begin position="409"/>
        <end position="432"/>
    </location>
</feature>
<gene>
    <name evidence="17" type="ORF">KIW84_071967</name>
</gene>
<evidence type="ECO:0008006" key="19">
    <source>
        <dbReference type="Google" id="ProtNLM"/>
    </source>
</evidence>
<evidence type="ECO:0000256" key="7">
    <source>
        <dbReference type="ARBA" id="ARBA00022801"/>
    </source>
</evidence>
<accession>A0A9D4ZTS2</accession>
<feature type="transmembrane region" description="Helical" evidence="14">
    <location>
        <begin position="444"/>
        <end position="465"/>
    </location>
</feature>
<feature type="transmembrane region" description="Helical" evidence="14">
    <location>
        <begin position="590"/>
        <end position="611"/>
    </location>
</feature>
<feature type="transmembrane region" description="Helical" evidence="14">
    <location>
        <begin position="494"/>
        <end position="523"/>
    </location>
</feature>
<dbReference type="Proteomes" id="UP001058974">
    <property type="component" value="Chromosome 7"/>
</dbReference>
<protein>
    <recommendedName>
        <fullName evidence="19">Endoplasmic reticulum metallopeptidase 1</fullName>
    </recommendedName>
</protein>
<dbReference type="Pfam" id="PF22248">
    <property type="entry name" value="ERMP1_C"/>
    <property type="match status" value="1"/>
</dbReference>
<dbReference type="InterPro" id="IPR048024">
    <property type="entry name" value="Fxna-like_M28_dom"/>
</dbReference>